<proteinExistence type="predicted"/>
<dbReference type="EMBL" id="KI394767">
    <property type="protein sequence ID" value="ERN01454.1"/>
    <property type="molecule type" value="Genomic_DNA"/>
</dbReference>
<dbReference type="Gramene" id="ERN01454">
    <property type="protein sequence ID" value="ERN01454"/>
    <property type="gene ID" value="AMTR_s00002p00267790"/>
</dbReference>
<dbReference type="Proteomes" id="UP000017836">
    <property type="component" value="Unassembled WGS sequence"/>
</dbReference>
<evidence type="ECO:0000313" key="1">
    <source>
        <dbReference type="EMBL" id="ERN01454.1"/>
    </source>
</evidence>
<dbReference type="KEGG" id="atr:18429536"/>
<accession>W1P1C9</accession>
<evidence type="ECO:0000313" key="2">
    <source>
        <dbReference type="Proteomes" id="UP000017836"/>
    </source>
</evidence>
<dbReference type="OrthoDB" id="1925600at2759"/>
<protein>
    <recommendedName>
        <fullName evidence="3">Photosynthetic NDH subunit of subcomplex B 5, chloroplastic</fullName>
    </recommendedName>
</protein>
<dbReference type="AlphaFoldDB" id="W1P1C9"/>
<dbReference type="PANTHER" id="PTHR36399">
    <property type="entry name" value="PHOTOSYNTHETIC NDH SUBUNIT OF SUBCOMPLEX B 5, CHLOROPLASTIC"/>
    <property type="match status" value="1"/>
</dbReference>
<dbReference type="OMA" id="EDPRDRW"/>
<dbReference type="STRING" id="13333.W1P1C9"/>
<dbReference type="GO" id="GO:0006979">
    <property type="term" value="P:response to oxidative stress"/>
    <property type="evidence" value="ECO:0007669"/>
    <property type="project" value="InterPro"/>
</dbReference>
<dbReference type="PANTHER" id="PTHR36399:SF1">
    <property type="entry name" value="PHOTOSYNTHETIC NDH SUBUNIT OF SUBCOMPLEX B 5, CHLOROPLASTIC"/>
    <property type="match status" value="1"/>
</dbReference>
<organism evidence="1 2">
    <name type="scientific">Amborella trichopoda</name>
    <dbReference type="NCBI Taxonomy" id="13333"/>
    <lineage>
        <taxon>Eukaryota</taxon>
        <taxon>Viridiplantae</taxon>
        <taxon>Streptophyta</taxon>
        <taxon>Embryophyta</taxon>
        <taxon>Tracheophyta</taxon>
        <taxon>Spermatophyta</taxon>
        <taxon>Magnoliopsida</taxon>
        <taxon>Amborellales</taxon>
        <taxon>Amborellaceae</taxon>
        <taxon>Amborella</taxon>
    </lineage>
</organism>
<sequence length="229" mass="26169">MVASSSLSVITSQYLLLTYLPNLPVSLKTPNFLEKSRRKPAIFTVSLFNSEVNRRSITRLNAAGFAEIEPDLVEEKGDRWATNGVSAEDFHYGEYDDHHTYHEGEGEKRTFWELVKSDYDAAEPPSGFQGLLAWLFPPAVVAGMAMHVEGEYLFIGAAVFVVIFCAIEIGKPDKPHNFEPEIYNMDRGARDKLIEEYNTMDIWDFNEKYGELWDFTLKNDELIKQLKSK</sequence>
<dbReference type="InterPro" id="IPR034569">
    <property type="entry name" value="PNSB5"/>
</dbReference>
<dbReference type="GO" id="GO:0009507">
    <property type="term" value="C:chloroplast"/>
    <property type="evidence" value="ECO:0007669"/>
    <property type="project" value="InterPro"/>
</dbReference>
<gene>
    <name evidence="1" type="ORF">AMTR_s00002p00267790</name>
</gene>
<evidence type="ECO:0008006" key="3">
    <source>
        <dbReference type="Google" id="ProtNLM"/>
    </source>
</evidence>
<name>W1P1C9_AMBTC</name>
<dbReference type="eggNOG" id="ENOG502R1NE">
    <property type="taxonomic scope" value="Eukaryota"/>
</dbReference>
<dbReference type="HOGENOM" id="CLU_077245_1_0_1"/>
<reference evidence="2" key="1">
    <citation type="journal article" date="2013" name="Science">
        <title>The Amborella genome and the evolution of flowering plants.</title>
        <authorList>
            <consortium name="Amborella Genome Project"/>
        </authorList>
    </citation>
    <scope>NUCLEOTIDE SEQUENCE [LARGE SCALE GENOMIC DNA]</scope>
</reference>
<keyword evidence="2" id="KW-1185">Reference proteome</keyword>